<accession>A0A4R3NM83</accession>
<reference evidence="7 8" key="1">
    <citation type="submission" date="2019-03" db="EMBL/GenBank/DDBJ databases">
        <title>Freshwater and sediment microbial communities from various areas in North America, analyzing microbe dynamics in response to fracking.</title>
        <authorList>
            <person name="Lamendella R."/>
        </authorList>
    </citation>
    <scope>NUCLEOTIDE SEQUENCE [LARGE SCALE GENOMIC DNA]</scope>
    <source>
        <strain evidence="7 8">175.2</strain>
    </source>
</reference>
<feature type="domain" description="UDP-N-acetylglucosamine 2-epimerase" evidence="6">
    <location>
        <begin position="23"/>
        <end position="122"/>
    </location>
</feature>
<organism evidence="7 8">
    <name type="scientific">Martelella mediterranea</name>
    <dbReference type="NCBI Taxonomy" id="293089"/>
    <lineage>
        <taxon>Bacteria</taxon>
        <taxon>Pseudomonadati</taxon>
        <taxon>Pseudomonadota</taxon>
        <taxon>Alphaproteobacteria</taxon>
        <taxon>Hyphomicrobiales</taxon>
        <taxon>Aurantimonadaceae</taxon>
        <taxon>Martelella</taxon>
    </lineage>
</organism>
<dbReference type="GO" id="GO:0008761">
    <property type="term" value="F:UDP-N-acetylglucosamine 2-epimerase activity"/>
    <property type="evidence" value="ECO:0007669"/>
    <property type="project" value="UniProtKB-EC"/>
</dbReference>
<evidence type="ECO:0000259" key="6">
    <source>
        <dbReference type="Pfam" id="PF02350"/>
    </source>
</evidence>
<name>A0A4R3NM83_9HYPH</name>
<dbReference type="PANTHER" id="PTHR43174:SF2">
    <property type="entry name" value="UDP-N-ACETYLGLUCOSAMINE 2-EPIMERASE"/>
    <property type="match status" value="1"/>
</dbReference>
<evidence type="ECO:0000256" key="5">
    <source>
        <dbReference type="RuleBase" id="RU003513"/>
    </source>
</evidence>
<gene>
    <name evidence="7" type="ORF">EDC90_102255</name>
</gene>
<evidence type="ECO:0000313" key="7">
    <source>
        <dbReference type="EMBL" id="TCT36326.1"/>
    </source>
</evidence>
<sequence length="122" mass="13269">MKVLSIFGTRPEAIKMAPVVRSMTNDSAIMSLTCVTGQHRSMLDQVLDLFEIRPDFDLSVMAPNQTLNSLSCKIIAGLDEVLDQVRPDYVLVHGDTTSAMAASLAAFHRGIKIGHVEAGLRT</sequence>
<dbReference type="AlphaFoldDB" id="A0A4R3NM83"/>
<dbReference type="Proteomes" id="UP000295097">
    <property type="component" value="Unassembled WGS sequence"/>
</dbReference>
<protein>
    <recommendedName>
        <fullName evidence="4">UDP-N-acetylglucosamine 2-epimerase (non-hydrolyzing)</fullName>
        <ecNumber evidence="4">5.1.3.14</ecNumber>
    </recommendedName>
</protein>
<dbReference type="PANTHER" id="PTHR43174">
    <property type="entry name" value="UDP-N-ACETYLGLUCOSAMINE 2-EPIMERASE"/>
    <property type="match status" value="1"/>
</dbReference>
<evidence type="ECO:0000256" key="1">
    <source>
        <dbReference type="ARBA" id="ARBA00023235"/>
    </source>
</evidence>
<keyword evidence="8" id="KW-1185">Reference proteome</keyword>
<comment type="caution">
    <text evidence="7">The sequence shown here is derived from an EMBL/GenBank/DDBJ whole genome shotgun (WGS) entry which is preliminary data.</text>
</comment>
<dbReference type="SUPFAM" id="SSF53756">
    <property type="entry name" value="UDP-Glycosyltransferase/glycogen phosphorylase"/>
    <property type="match status" value="1"/>
</dbReference>
<dbReference type="EMBL" id="SMAR01000022">
    <property type="protein sequence ID" value="TCT36326.1"/>
    <property type="molecule type" value="Genomic_DNA"/>
</dbReference>
<evidence type="ECO:0000313" key="8">
    <source>
        <dbReference type="Proteomes" id="UP000295097"/>
    </source>
</evidence>
<dbReference type="EC" id="5.1.3.14" evidence="4"/>
<dbReference type="InterPro" id="IPR003331">
    <property type="entry name" value="UDP_GlcNAc_Epimerase_2_dom"/>
</dbReference>
<proteinExistence type="inferred from homology"/>
<dbReference type="Gene3D" id="3.40.50.2000">
    <property type="entry name" value="Glycogen Phosphorylase B"/>
    <property type="match status" value="1"/>
</dbReference>
<comment type="catalytic activity">
    <reaction evidence="2">
        <text>UDP-N-acetyl-alpha-D-glucosamine = UDP-N-acetyl-alpha-D-mannosamine</text>
        <dbReference type="Rhea" id="RHEA:17213"/>
        <dbReference type="ChEBI" id="CHEBI:57705"/>
        <dbReference type="ChEBI" id="CHEBI:68623"/>
        <dbReference type="EC" id="5.1.3.14"/>
    </reaction>
</comment>
<dbReference type="InterPro" id="IPR029767">
    <property type="entry name" value="WecB-like"/>
</dbReference>
<evidence type="ECO:0000256" key="2">
    <source>
        <dbReference type="ARBA" id="ARBA00036080"/>
    </source>
</evidence>
<evidence type="ECO:0000256" key="3">
    <source>
        <dbReference type="ARBA" id="ARBA00038209"/>
    </source>
</evidence>
<comment type="similarity">
    <text evidence="3 5">Belongs to the UDP-N-acetylglucosamine 2-epimerase family.</text>
</comment>
<evidence type="ECO:0000256" key="4">
    <source>
        <dbReference type="ARBA" id="ARBA00038858"/>
    </source>
</evidence>
<dbReference type="Pfam" id="PF02350">
    <property type="entry name" value="Epimerase_2"/>
    <property type="match status" value="1"/>
</dbReference>
<keyword evidence="1 5" id="KW-0413">Isomerase</keyword>